<comment type="caution">
    <text evidence="9">The sequence shown here is derived from an EMBL/GenBank/DDBJ whole genome shotgun (WGS) entry which is preliminary data.</text>
</comment>
<dbReference type="PROSITE" id="PS00086">
    <property type="entry name" value="CYTOCHROME_P450"/>
    <property type="match status" value="1"/>
</dbReference>
<dbReference type="InterPro" id="IPR017972">
    <property type="entry name" value="Cyt_P450_CS"/>
</dbReference>
<name>A0ABN2FMR8_9ACTN</name>
<feature type="region of interest" description="Disordered" evidence="8">
    <location>
        <begin position="234"/>
        <end position="285"/>
    </location>
</feature>
<dbReference type="PANTHER" id="PTHR24291:SF50">
    <property type="entry name" value="BIFUNCTIONAL ALBAFLAVENONE MONOOXYGENASE_TERPENE SYNTHASE"/>
    <property type="match status" value="1"/>
</dbReference>
<keyword evidence="2 7" id="KW-0349">Heme</keyword>
<evidence type="ECO:0000313" key="9">
    <source>
        <dbReference type="EMBL" id="GAA1652478.1"/>
    </source>
</evidence>
<dbReference type="Pfam" id="PF00067">
    <property type="entry name" value="p450"/>
    <property type="match status" value="2"/>
</dbReference>
<feature type="region of interest" description="Disordered" evidence="8">
    <location>
        <begin position="1"/>
        <end position="25"/>
    </location>
</feature>
<evidence type="ECO:0000256" key="5">
    <source>
        <dbReference type="ARBA" id="ARBA00023004"/>
    </source>
</evidence>
<dbReference type="InterPro" id="IPR002401">
    <property type="entry name" value="Cyt_P450_E_grp-I"/>
</dbReference>
<proteinExistence type="inferred from homology"/>
<evidence type="ECO:0000256" key="4">
    <source>
        <dbReference type="ARBA" id="ARBA00023002"/>
    </source>
</evidence>
<comment type="similarity">
    <text evidence="1 7">Belongs to the cytochrome P450 family.</text>
</comment>
<dbReference type="Gene3D" id="1.10.630.10">
    <property type="entry name" value="Cytochrome P450"/>
    <property type="match status" value="1"/>
</dbReference>
<keyword evidence="5 7" id="KW-0408">Iron</keyword>
<keyword evidence="6 7" id="KW-0503">Monooxygenase</keyword>
<evidence type="ECO:0000256" key="2">
    <source>
        <dbReference type="ARBA" id="ARBA00022617"/>
    </source>
</evidence>
<gene>
    <name evidence="9" type="ORF">GCM10009733_057130</name>
</gene>
<feature type="compositionally biased region" description="Low complexity" evidence="8">
    <location>
        <begin position="245"/>
        <end position="254"/>
    </location>
</feature>
<reference evidence="9 10" key="1">
    <citation type="journal article" date="2019" name="Int. J. Syst. Evol. Microbiol.">
        <title>The Global Catalogue of Microorganisms (GCM) 10K type strain sequencing project: providing services to taxonomists for standard genome sequencing and annotation.</title>
        <authorList>
            <consortium name="The Broad Institute Genomics Platform"/>
            <consortium name="The Broad Institute Genome Sequencing Center for Infectious Disease"/>
            <person name="Wu L."/>
            <person name="Ma J."/>
        </authorList>
    </citation>
    <scope>NUCLEOTIDE SEQUENCE [LARGE SCALE GENOMIC DNA]</scope>
    <source>
        <strain evidence="9 10">JCM 13929</strain>
    </source>
</reference>
<dbReference type="InterPro" id="IPR036396">
    <property type="entry name" value="Cyt_P450_sf"/>
</dbReference>
<sequence>MRKPSGVLMSGTYVSPRVPPGPAGTQSLRAMRDAPLEFVTAMAAHGDVTRHDADGEPVYMLNRPDLARYVLKENGTNYTKDRTPDDDMLRPLLGNGLLTSNGAEWAAQRRRCAPAFRPAEVNRFDQVIVAAAEQLAAQWRGSGPVRVDHDLTSLTLTVIVKAMLGTDIGGAGEGFGRAVDAVNRFIGHYVPSDDPDPADTAARYVGFQRARAFLDQVTRVIIAARRAGGPGDDLLSALLTDGHPHPGTGPAAAGPAGGPSGGPSGGPGAGPGAGPGGGPGGPADVELRDQVLTIVMAGHETTAKSLTWTLYLLDRHPEAAAAVRAEIDEVLDGRAPTAADLPALRRCRQAVQEAMRLYPPVWLISRRSVAADVIDGYDIPAGSLVCVSPWVLHRDPRYWDDPAVYRPERFDPEQAARHLSHQYLPFGGGPRICLGQHFALVEATLVLAVILRDLRMELVPGFPVEPEALVTLRPRHGLMMVPRPR</sequence>
<keyword evidence="4 7" id="KW-0560">Oxidoreductase</keyword>
<dbReference type="PRINTS" id="PR00463">
    <property type="entry name" value="EP450I"/>
</dbReference>
<keyword evidence="10" id="KW-1185">Reference proteome</keyword>
<evidence type="ECO:0000256" key="8">
    <source>
        <dbReference type="SAM" id="MobiDB-lite"/>
    </source>
</evidence>
<accession>A0ABN2FMR8</accession>
<protein>
    <submittedName>
        <fullName evidence="9">Cytochrome P450</fullName>
    </submittedName>
</protein>
<dbReference type="SUPFAM" id="SSF48264">
    <property type="entry name" value="Cytochrome P450"/>
    <property type="match status" value="1"/>
</dbReference>
<dbReference type="PANTHER" id="PTHR24291">
    <property type="entry name" value="CYTOCHROME P450 FAMILY 4"/>
    <property type="match status" value="1"/>
</dbReference>
<evidence type="ECO:0000256" key="3">
    <source>
        <dbReference type="ARBA" id="ARBA00022723"/>
    </source>
</evidence>
<feature type="compositionally biased region" description="Gly residues" evidence="8">
    <location>
        <begin position="255"/>
        <end position="281"/>
    </location>
</feature>
<dbReference type="EMBL" id="BAAAMU010000047">
    <property type="protein sequence ID" value="GAA1652478.1"/>
    <property type="molecule type" value="Genomic_DNA"/>
</dbReference>
<evidence type="ECO:0000256" key="6">
    <source>
        <dbReference type="ARBA" id="ARBA00023033"/>
    </source>
</evidence>
<evidence type="ECO:0000313" key="10">
    <source>
        <dbReference type="Proteomes" id="UP001500064"/>
    </source>
</evidence>
<keyword evidence="3 7" id="KW-0479">Metal-binding</keyword>
<dbReference type="Proteomes" id="UP001500064">
    <property type="component" value="Unassembled WGS sequence"/>
</dbReference>
<organism evidence="9 10">
    <name type="scientific">Nonomuraea maheshkhaliensis</name>
    <dbReference type="NCBI Taxonomy" id="419590"/>
    <lineage>
        <taxon>Bacteria</taxon>
        <taxon>Bacillati</taxon>
        <taxon>Actinomycetota</taxon>
        <taxon>Actinomycetes</taxon>
        <taxon>Streptosporangiales</taxon>
        <taxon>Streptosporangiaceae</taxon>
        <taxon>Nonomuraea</taxon>
    </lineage>
</organism>
<dbReference type="PRINTS" id="PR00385">
    <property type="entry name" value="P450"/>
</dbReference>
<evidence type="ECO:0000256" key="1">
    <source>
        <dbReference type="ARBA" id="ARBA00010617"/>
    </source>
</evidence>
<evidence type="ECO:0000256" key="7">
    <source>
        <dbReference type="RuleBase" id="RU000461"/>
    </source>
</evidence>
<dbReference type="InterPro" id="IPR001128">
    <property type="entry name" value="Cyt_P450"/>
</dbReference>
<dbReference type="InterPro" id="IPR050196">
    <property type="entry name" value="Cytochrome_P450_Monoox"/>
</dbReference>